<dbReference type="PANTHER" id="PTHR45763:SF21">
    <property type="entry name" value="ALPHA_BETA-HYDROLASES SUPERFAMILY PROTEIN"/>
    <property type="match status" value="1"/>
</dbReference>
<dbReference type="EMBL" id="SDRB02011936">
    <property type="protein sequence ID" value="THF99522.1"/>
    <property type="molecule type" value="Genomic_DNA"/>
</dbReference>
<name>A0A4S4DAF3_CAMSN</name>
<accession>A0A4S4DAF3</accession>
<keyword evidence="2" id="KW-0812">Transmembrane</keyword>
<dbReference type="InterPro" id="IPR029058">
    <property type="entry name" value="AB_hydrolase_fold"/>
</dbReference>
<protein>
    <recommendedName>
        <fullName evidence="3">AB hydrolase-1 domain-containing protein</fullName>
    </recommendedName>
</protein>
<dbReference type="GO" id="GO:0016787">
    <property type="term" value="F:hydrolase activity"/>
    <property type="evidence" value="ECO:0007669"/>
    <property type="project" value="UniProtKB-ARBA"/>
</dbReference>
<evidence type="ECO:0000313" key="5">
    <source>
        <dbReference type="Proteomes" id="UP000306102"/>
    </source>
</evidence>
<dbReference type="PANTHER" id="PTHR45763">
    <property type="entry name" value="HYDROLASE, ALPHA/BETA FOLD FAMILY PROTEIN, EXPRESSED-RELATED"/>
    <property type="match status" value="1"/>
</dbReference>
<evidence type="ECO:0000256" key="2">
    <source>
        <dbReference type="SAM" id="Phobius"/>
    </source>
</evidence>
<gene>
    <name evidence="4" type="ORF">TEA_002974</name>
</gene>
<reference evidence="4 5" key="1">
    <citation type="journal article" date="2018" name="Proc. Natl. Acad. Sci. U.S.A.">
        <title>Draft genome sequence of Camellia sinensis var. sinensis provides insights into the evolution of the tea genome and tea quality.</title>
        <authorList>
            <person name="Wei C."/>
            <person name="Yang H."/>
            <person name="Wang S."/>
            <person name="Zhao J."/>
            <person name="Liu C."/>
            <person name="Gao L."/>
            <person name="Xia E."/>
            <person name="Lu Y."/>
            <person name="Tai Y."/>
            <person name="She G."/>
            <person name="Sun J."/>
            <person name="Cao H."/>
            <person name="Tong W."/>
            <person name="Gao Q."/>
            <person name="Li Y."/>
            <person name="Deng W."/>
            <person name="Jiang X."/>
            <person name="Wang W."/>
            <person name="Chen Q."/>
            <person name="Zhang S."/>
            <person name="Li H."/>
            <person name="Wu J."/>
            <person name="Wang P."/>
            <person name="Li P."/>
            <person name="Shi C."/>
            <person name="Zheng F."/>
            <person name="Jian J."/>
            <person name="Huang B."/>
            <person name="Shan D."/>
            <person name="Shi M."/>
            <person name="Fang C."/>
            <person name="Yue Y."/>
            <person name="Li F."/>
            <person name="Li D."/>
            <person name="Wei S."/>
            <person name="Han B."/>
            <person name="Jiang C."/>
            <person name="Yin Y."/>
            <person name="Xia T."/>
            <person name="Zhang Z."/>
            <person name="Bennetzen J.L."/>
            <person name="Zhao S."/>
            <person name="Wan X."/>
        </authorList>
    </citation>
    <scope>NUCLEOTIDE SEQUENCE [LARGE SCALE GENOMIC DNA]</scope>
    <source>
        <strain evidence="5">cv. Shuchazao</strain>
        <tissue evidence="4">Leaf</tissue>
    </source>
</reference>
<keyword evidence="2" id="KW-1133">Transmembrane helix</keyword>
<keyword evidence="5" id="KW-1185">Reference proteome</keyword>
<dbReference type="Gene3D" id="3.40.50.1820">
    <property type="entry name" value="alpha/beta hydrolase"/>
    <property type="match status" value="1"/>
</dbReference>
<dbReference type="STRING" id="542762.A0A4S4DAF3"/>
<keyword evidence="2" id="KW-0472">Membrane</keyword>
<dbReference type="SUPFAM" id="SSF53474">
    <property type="entry name" value="alpha/beta-Hydrolases"/>
    <property type="match status" value="1"/>
</dbReference>
<proteinExistence type="predicted"/>
<evidence type="ECO:0000256" key="1">
    <source>
        <dbReference type="SAM" id="MobiDB-lite"/>
    </source>
</evidence>
<feature type="domain" description="AB hydrolase-1" evidence="3">
    <location>
        <begin position="97"/>
        <end position="359"/>
    </location>
</feature>
<dbReference type="InterPro" id="IPR000073">
    <property type="entry name" value="AB_hydrolase_1"/>
</dbReference>
<dbReference type="Proteomes" id="UP000306102">
    <property type="component" value="Unassembled WGS sequence"/>
</dbReference>
<organism evidence="4 5">
    <name type="scientific">Camellia sinensis var. sinensis</name>
    <name type="common">China tea</name>
    <dbReference type="NCBI Taxonomy" id="542762"/>
    <lineage>
        <taxon>Eukaryota</taxon>
        <taxon>Viridiplantae</taxon>
        <taxon>Streptophyta</taxon>
        <taxon>Embryophyta</taxon>
        <taxon>Tracheophyta</taxon>
        <taxon>Spermatophyta</taxon>
        <taxon>Magnoliopsida</taxon>
        <taxon>eudicotyledons</taxon>
        <taxon>Gunneridae</taxon>
        <taxon>Pentapetalae</taxon>
        <taxon>asterids</taxon>
        <taxon>Ericales</taxon>
        <taxon>Theaceae</taxon>
        <taxon>Camellia</taxon>
    </lineage>
</organism>
<feature type="region of interest" description="Disordered" evidence="1">
    <location>
        <begin position="1"/>
        <end position="21"/>
    </location>
</feature>
<feature type="transmembrane region" description="Helical" evidence="2">
    <location>
        <begin position="28"/>
        <end position="50"/>
    </location>
</feature>
<dbReference type="Pfam" id="PF12697">
    <property type="entry name" value="Abhydrolase_6"/>
    <property type="match status" value="1"/>
</dbReference>
<sequence>MAGGTKKVSAASARSHTRKSKQTTSLNLSPIMIVQVGVALLAGLLGWAYVAIKPPPPKVCGTPGGPPVTSPRVQLSDGRHLAYKEKGVPKEEAKYKIIVIHGFDSSKDLDLAVSQEFIEELGIYFLLFDRAGYGESDPHPKRSVKGEALDIQELADKLDIGSKFYLIGFSMGAYPVWSCLKYIPHRHDRASLVVPFVHYWWPRFPNRVADISKKGIKTLPARDRWTFRVAHYAPWLFNWWMTQKWFPNLSIMTGNMAVFCDPDLEMLKILSSTPTVGQEKIQQQGIYESLYRDILVGYSKWDFGPLDIANPFPNNEGSIHIWQGREDRIIPSLMNRYIAEKLPWIRYHEVPDAGHLMMFNSTFIGSCRTVGDANRNQMSGQFIGSCRTVGKAAPSKGVPNVVKRRAIKRRAQFIKRCAEHDGEALECLGWRARLSSGGKGRAMRVAALAI</sequence>
<comment type="caution">
    <text evidence="4">The sequence shown here is derived from an EMBL/GenBank/DDBJ whole genome shotgun (WGS) entry which is preliminary data.</text>
</comment>
<evidence type="ECO:0000313" key="4">
    <source>
        <dbReference type="EMBL" id="THF99522.1"/>
    </source>
</evidence>
<evidence type="ECO:0000259" key="3">
    <source>
        <dbReference type="Pfam" id="PF12697"/>
    </source>
</evidence>
<dbReference type="AlphaFoldDB" id="A0A4S4DAF3"/>
<dbReference type="FunFam" id="3.40.50.1820:FF:000270">
    <property type="entry name" value="Alpha/beta-Hydrolases superfamily protein"/>
    <property type="match status" value="1"/>
</dbReference>